<gene>
    <name evidence="2" type="ORF">C7V51_14065</name>
</gene>
<keyword evidence="1" id="KW-0812">Transmembrane</keyword>
<sequence>MKFTPWTFLAVSFLGVMVGAGVITVLGATDPWKTVIATVSRAVVLLVGWAVLNLAHRRHSSKQPRTGRQ</sequence>
<reference evidence="2 3" key="1">
    <citation type="submission" date="2018-03" db="EMBL/GenBank/DDBJ databases">
        <title>Bacteriophage NCPPB3778 and a type I-E CRISPR drive the evolution of the US Biological Select Agent, Rathayibacter toxicus.</title>
        <authorList>
            <person name="Davis E.W.II."/>
            <person name="Tabima J.F."/>
            <person name="Weisberg A.J."/>
            <person name="Dantas Lopes L."/>
            <person name="Wiseman M.S."/>
            <person name="Wiseman M.S."/>
            <person name="Pupko T."/>
            <person name="Belcher M.S."/>
            <person name="Sechler A.J."/>
            <person name="Tancos M.A."/>
            <person name="Schroeder B.K."/>
            <person name="Murray T.D."/>
            <person name="Luster D.G."/>
            <person name="Schneider W.L."/>
            <person name="Rogers E."/>
            <person name="Andreote F.D."/>
            <person name="Grunwald N.J."/>
            <person name="Putnam M.L."/>
            <person name="Chang J.H."/>
        </authorList>
    </citation>
    <scope>NUCLEOTIDE SEQUENCE [LARGE SCALE GENOMIC DNA]</scope>
    <source>
        <strain evidence="2 3">NCCPB 2253</strain>
    </source>
</reference>
<name>A0AAD1AE56_9MICO</name>
<dbReference type="RefSeq" id="WP_104266082.1">
    <property type="nucleotide sequence ID" value="NZ_CP028130.1"/>
</dbReference>
<evidence type="ECO:0000256" key="1">
    <source>
        <dbReference type="SAM" id="Phobius"/>
    </source>
</evidence>
<evidence type="ECO:0000313" key="3">
    <source>
        <dbReference type="Proteomes" id="UP000283946"/>
    </source>
</evidence>
<feature type="transmembrane region" description="Helical" evidence="1">
    <location>
        <begin position="35"/>
        <end position="55"/>
    </location>
</feature>
<dbReference type="Proteomes" id="UP000283946">
    <property type="component" value="Chromosome"/>
</dbReference>
<dbReference type="AlphaFoldDB" id="A0AAD1AE56"/>
<accession>A0AAD1AE56</accession>
<proteinExistence type="predicted"/>
<keyword evidence="1" id="KW-1133">Transmembrane helix</keyword>
<keyword evidence="1" id="KW-0472">Membrane</keyword>
<organism evidence="2 3">
    <name type="scientific">Rathayibacter iranicus</name>
    <dbReference type="NCBI Taxonomy" id="59737"/>
    <lineage>
        <taxon>Bacteria</taxon>
        <taxon>Bacillati</taxon>
        <taxon>Actinomycetota</taxon>
        <taxon>Actinomycetes</taxon>
        <taxon>Micrococcales</taxon>
        <taxon>Microbacteriaceae</taxon>
        <taxon>Rathayibacter</taxon>
    </lineage>
</organism>
<feature type="transmembrane region" description="Helical" evidence="1">
    <location>
        <begin position="7"/>
        <end position="29"/>
    </location>
</feature>
<dbReference type="EMBL" id="CP028130">
    <property type="protein sequence ID" value="AZZ56871.1"/>
    <property type="molecule type" value="Genomic_DNA"/>
</dbReference>
<protein>
    <submittedName>
        <fullName evidence="2">Uncharacterized protein</fullName>
    </submittedName>
</protein>
<evidence type="ECO:0000313" key="2">
    <source>
        <dbReference type="EMBL" id="AZZ56871.1"/>
    </source>
</evidence>
<dbReference type="KEGG" id="ria:C7V51_14065"/>